<organism evidence="2">
    <name type="scientific">Pararge aegeria</name>
    <name type="common">speckled wood butterfly</name>
    <dbReference type="NCBI Taxonomy" id="116150"/>
    <lineage>
        <taxon>Eukaryota</taxon>
        <taxon>Metazoa</taxon>
        <taxon>Ecdysozoa</taxon>
        <taxon>Arthropoda</taxon>
        <taxon>Hexapoda</taxon>
        <taxon>Insecta</taxon>
        <taxon>Pterygota</taxon>
        <taxon>Neoptera</taxon>
        <taxon>Endopterygota</taxon>
        <taxon>Lepidoptera</taxon>
        <taxon>Glossata</taxon>
        <taxon>Ditrysia</taxon>
        <taxon>Papilionoidea</taxon>
        <taxon>Nymphalidae</taxon>
        <taxon>Satyrinae</taxon>
        <taxon>Satyrini</taxon>
        <taxon>Parargina</taxon>
        <taxon>Pararge</taxon>
    </lineage>
</organism>
<dbReference type="AlphaFoldDB" id="S4PVX7"/>
<feature type="region of interest" description="Disordered" evidence="1">
    <location>
        <begin position="42"/>
        <end position="71"/>
    </location>
</feature>
<feature type="compositionally biased region" description="Polar residues" evidence="1">
    <location>
        <begin position="62"/>
        <end position="71"/>
    </location>
</feature>
<feature type="non-terminal residue" evidence="2">
    <location>
        <position position="1"/>
    </location>
</feature>
<protein>
    <submittedName>
        <fullName evidence="2">Uncharacterized protein</fullName>
    </submittedName>
</protein>
<evidence type="ECO:0000256" key="1">
    <source>
        <dbReference type="SAM" id="MobiDB-lite"/>
    </source>
</evidence>
<sequence>LGTEYPNIQVLSRSEIIQAKRAEFFNSTPDPSVLKFSSFKCTNSPDSGSGLRNKISPERGKTSPSTLETAL</sequence>
<evidence type="ECO:0000313" key="2">
    <source>
        <dbReference type="EMBL" id="JAA84792.1"/>
    </source>
</evidence>
<accession>S4PVX7</accession>
<reference evidence="2" key="1">
    <citation type="journal article" date="2013" name="BMC Genomics">
        <title>Unscrambling butterfly oogenesis.</title>
        <authorList>
            <person name="Carter J.M."/>
            <person name="Baker S.C."/>
            <person name="Pink R."/>
            <person name="Carter D.R."/>
            <person name="Collins A."/>
            <person name="Tomlin J."/>
            <person name="Gibbs M."/>
            <person name="Breuker C.J."/>
        </authorList>
    </citation>
    <scope>NUCLEOTIDE SEQUENCE</scope>
    <source>
        <tissue evidence="2">Ovary</tissue>
    </source>
</reference>
<dbReference type="EMBL" id="GAIX01007768">
    <property type="protein sequence ID" value="JAA84792.1"/>
    <property type="molecule type" value="Transcribed_RNA"/>
</dbReference>
<name>S4PVX7_9NEOP</name>
<reference evidence="2" key="2">
    <citation type="submission" date="2013-05" db="EMBL/GenBank/DDBJ databases">
        <authorList>
            <person name="Carter J.-M."/>
            <person name="Baker S.C."/>
            <person name="Pink R."/>
            <person name="Carter D.R.F."/>
            <person name="Collins A."/>
            <person name="Tomlin J."/>
            <person name="Gibbs M."/>
            <person name="Breuker C.J."/>
        </authorList>
    </citation>
    <scope>NUCLEOTIDE SEQUENCE</scope>
    <source>
        <tissue evidence="2">Ovary</tissue>
    </source>
</reference>
<proteinExistence type="predicted"/>